<dbReference type="STRING" id="56857.A0A200R378"/>
<dbReference type="Proteomes" id="UP000195402">
    <property type="component" value="Unassembled WGS sequence"/>
</dbReference>
<proteinExistence type="predicted"/>
<organism evidence="1 2">
    <name type="scientific">Macleaya cordata</name>
    <name type="common">Five-seeded plume-poppy</name>
    <name type="synonym">Bocconia cordata</name>
    <dbReference type="NCBI Taxonomy" id="56857"/>
    <lineage>
        <taxon>Eukaryota</taxon>
        <taxon>Viridiplantae</taxon>
        <taxon>Streptophyta</taxon>
        <taxon>Embryophyta</taxon>
        <taxon>Tracheophyta</taxon>
        <taxon>Spermatophyta</taxon>
        <taxon>Magnoliopsida</taxon>
        <taxon>Ranunculales</taxon>
        <taxon>Papaveraceae</taxon>
        <taxon>Papaveroideae</taxon>
        <taxon>Macleaya</taxon>
    </lineage>
</organism>
<keyword evidence="2" id="KW-1185">Reference proteome</keyword>
<dbReference type="SUPFAM" id="SSF56219">
    <property type="entry name" value="DNase I-like"/>
    <property type="match status" value="1"/>
</dbReference>
<comment type="caution">
    <text evidence="1">The sequence shown here is derived from an EMBL/GenBank/DDBJ whole genome shotgun (WGS) entry which is preliminary data.</text>
</comment>
<dbReference type="OrthoDB" id="1113909at2759"/>
<evidence type="ECO:0000313" key="2">
    <source>
        <dbReference type="Proteomes" id="UP000195402"/>
    </source>
</evidence>
<dbReference type="AlphaFoldDB" id="A0A200R378"/>
<gene>
    <name evidence="1" type="ORF">BVC80_1307g4</name>
</gene>
<dbReference type="PANTHER" id="PTHR33710:SF86">
    <property type="entry name" value="VIRAL MOVEMENT PROTEIN"/>
    <property type="match status" value="1"/>
</dbReference>
<accession>A0A200R378</accession>
<evidence type="ECO:0008006" key="3">
    <source>
        <dbReference type="Google" id="ProtNLM"/>
    </source>
</evidence>
<dbReference type="PANTHER" id="PTHR33710">
    <property type="entry name" value="BNAC02G09200D PROTEIN"/>
    <property type="match status" value="1"/>
</dbReference>
<protein>
    <recommendedName>
        <fullName evidence="3">Endonuclease/exonuclease/phosphatase</fullName>
    </recommendedName>
</protein>
<dbReference type="EMBL" id="MVGT01000445">
    <property type="protein sequence ID" value="OVA17174.1"/>
    <property type="molecule type" value="Genomic_DNA"/>
</dbReference>
<dbReference type="OMA" id="FPANAPF"/>
<sequence>MERLDRALANSDWCSLFPQASISHLPPTGSDHCPILLSTHPKSYSQPMPFKFFNTWLSESSCIDVIKDAWLTPVNGSPAFQVVSKLNNVRDSVKVWNRDVFGNVQKNIKSELRIICNLHSSPQSCSVVDRLTNHTSKLEQLYLYEEGTLSTSMLFPPKEEGVTALMAFSVNWVLG</sequence>
<evidence type="ECO:0000313" key="1">
    <source>
        <dbReference type="EMBL" id="OVA17174.1"/>
    </source>
</evidence>
<name>A0A200R378_MACCD</name>
<dbReference type="InterPro" id="IPR036691">
    <property type="entry name" value="Endo/exonu/phosph_ase_sf"/>
</dbReference>
<reference evidence="1 2" key="1">
    <citation type="journal article" date="2017" name="Mol. Plant">
        <title>The Genome of Medicinal Plant Macleaya cordata Provides New Insights into Benzylisoquinoline Alkaloids Metabolism.</title>
        <authorList>
            <person name="Liu X."/>
            <person name="Liu Y."/>
            <person name="Huang P."/>
            <person name="Ma Y."/>
            <person name="Qing Z."/>
            <person name="Tang Q."/>
            <person name="Cao H."/>
            <person name="Cheng P."/>
            <person name="Zheng Y."/>
            <person name="Yuan Z."/>
            <person name="Zhou Y."/>
            <person name="Liu J."/>
            <person name="Tang Z."/>
            <person name="Zhuo Y."/>
            <person name="Zhang Y."/>
            <person name="Yu L."/>
            <person name="Huang J."/>
            <person name="Yang P."/>
            <person name="Peng Q."/>
            <person name="Zhang J."/>
            <person name="Jiang W."/>
            <person name="Zhang Z."/>
            <person name="Lin K."/>
            <person name="Ro D.K."/>
            <person name="Chen X."/>
            <person name="Xiong X."/>
            <person name="Shang Y."/>
            <person name="Huang S."/>
            <person name="Zeng J."/>
        </authorList>
    </citation>
    <scope>NUCLEOTIDE SEQUENCE [LARGE SCALE GENOMIC DNA]</scope>
    <source>
        <strain evidence="2">cv. BLH2017</strain>
        <tissue evidence="1">Root</tissue>
    </source>
</reference>
<dbReference type="InParanoid" id="A0A200R378"/>